<dbReference type="SUPFAM" id="SSF52540">
    <property type="entry name" value="P-loop containing nucleoside triphosphate hydrolases"/>
    <property type="match status" value="1"/>
</dbReference>
<dbReference type="InterPro" id="IPR011527">
    <property type="entry name" value="ABC1_TM_dom"/>
</dbReference>
<dbReference type="PROSITE" id="PS00211">
    <property type="entry name" value="ABC_TRANSPORTER_1"/>
    <property type="match status" value="1"/>
</dbReference>
<dbReference type="SUPFAM" id="SSF90123">
    <property type="entry name" value="ABC transporter transmembrane region"/>
    <property type="match status" value="1"/>
</dbReference>
<accession>A0A151GPK9</accession>
<dbReference type="AlphaFoldDB" id="A0A151GPK9"/>
<comment type="similarity">
    <text evidence="8">Belongs to the ABC transporter superfamily. ABCB family. Heavy Metal importer (TC 3.A.1.210) subfamily.</text>
</comment>
<dbReference type="InterPro" id="IPR039421">
    <property type="entry name" value="Type_1_exporter"/>
</dbReference>
<dbReference type="InterPro" id="IPR003439">
    <property type="entry name" value="ABC_transporter-like_ATP-bd"/>
</dbReference>
<evidence type="ECO:0000313" key="12">
    <source>
        <dbReference type="EMBL" id="KYK59036.1"/>
    </source>
</evidence>
<dbReference type="Pfam" id="PF00005">
    <property type="entry name" value="ABC_tran"/>
    <property type="match status" value="1"/>
</dbReference>
<dbReference type="GO" id="GO:0140359">
    <property type="term" value="F:ABC-type transporter activity"/>
    <property type="evidence" value="ECO:0007669"/>
    <property type="project" value="InterPro"/>
</dbReference>
<evidence type="ECO:0000256" key="5">
    <source>
        <dbReference type="ARBA" id="ARBA00022840"/>
    </source>
</evidence>
<feature type="transmembrane region" description="Helical" evidence="9">
    <location>
        <begin position="287"/>
        <end position="308"/>
    </location>
</feature>
<feature type="domain" description="ABC transporter" evidence="10">
    <location>
        <begin position="609"/>
        <end position="843"/>
    </location>
</feature>
<gene>
    <name evidence="12" type="ORF">DCS_00163</name>
</gene>
<evidence type="ECO:0000256" key="9">
    <source>
        <dbReference type="SAM" id="Phobius"/>
    </source>
</evidence>
<dbReference type="PROSITE" id="PS50893">
    <property type="entry name" value="ABC_TRANSPORTER_2"/>
    <property type="match status" value="1"/>
</dbReference>
<feature type="transmembrane region" description="Helical" evidence="9">
    <location>
        <begin position="430"/>
        <end position="448"/>
    </location>
</feature>
<organism evidence="12 13">
    <name type="scientific">Drechmeria coniospora</name>
    <name type="common">Nematophagous fungus</name>
    <name type="synonym">Meria coniospora</name>
    <dbReference type="NCBI Taxonomy" id="98403"/>
    <lineage>
        <taxon>Eukaryota</taxon>
        <taxon>Fungi</taxon>
        <taxon>Dikarya</taxon>
        <taxon>Ascomycota</taxon>
        <taxon>Pezizomycotina</taxon>
        <taxon>Sordariomycetes</taxon>
        <taxon>Hypocreomycetidae</taxon>
        <taxon>Hypocreales</taxon>
        <taxon>Ophiocordycipitaceae</taxon>
        <taxon>Drechmeria</taxon>
    </lineage>
</organism>
<dbReference type="GO" id="GO:0016020">
    <property type="term" value="C:membrane"/>
    <property type="evidence" value="ECO:0007669"/>
    <property type="project" value="UniProtKB-SubCell"/>
</dbReference>
<dbReference type="GeneID" id="63712806"/>
<evidence type="ECO:0000259" key="11">
    <source>
        <dbReference type="PROSITE" id="PS50929"/>
    </source>
</evidence>
<feature type="domain" description="ABC transmembrane type-1" evidence="11">
    <location>
        <begin position="292"/>
        <end position="575"/>
    </location>
</feature>
<evidence type="ECO:0000313" key="13">
    <source>
        <dbReference type="Proteomes" id="UP000076580"/>
    </source>
</evidence>
<comment type="caution">
    <text evidence="12">The sequence shown here is derived from an EMBL/GenBank/DDBJ whole genome shotgun (WGS) entry which is preliminary data.</text>
</comment>
<comment type="subcellular location">
    <subcellularLocation>
        <location evidence="1">Membrane</location>
        <topology evidence="1">Multi-pass membrane protein</topology>
    </subcellularLocation>
</comment>
<dbReference type="FunFam" id="3.40.50.300:FF:000287">
    <property type="entry name" value="Multidrug ABC transporter ATP-binding protein"/>
    <property type="match status" value="1"/>
</dbReference>
<evidence type="ECO:0008006" key="14">
    <source>
        <dbReference type="Google" id="ProtNLM"/>
    </source>
</evidence>
<evidence type="ECO:0000256" key="6">
    <source>
        <dbReference type="ARBA" id="ARBA00022989"/>
    </source>
</evidence>
<dbReference type="GO" id="GO:0016887">
    <property type="term" value="F:ATP hydrolysis activity"/>
    <property type="evidence" value="ECO:0007669"/>
    <property type="project" value="InterPro"/>
</dbReference>
<evidence type="ECO:0000256" key="3">
    <source>
        <dbReference type="ARBA" id="ARBA00022692"/>
    </source>
</evidence>
<evidence type="ECO:0000256" key="2">
    <source>
        <dbReference type="ARBA" id="ARBA00022448"/>
    </source>
</evidence>
<dbReference type="InParanoid" id="A0A151GPK9"/>
<evidence type="ECO:0000256" key="1">
    <source>
        <dbReference type="ARBA" id="ARBA00004141"/>
    </source>
</evidence>
<dbReference type="Gene3D" id="1.20.1560.10">
    <property type="entry name" value="ABC transporter type 1, transmembrane domain"/>
    <property type="match status" value="1"/>
</dbReference>
<sequence>MDDMQAVRGMNTGRHQFVDLVPVLHILGPVVIFILFAALPVVRFVTLPKSQRSTCGVVGTARIRLSYANFALVVTHASPLPGLPSAGMNPDWSGQVVDAALHPVQSLYSLASILAWSIVSVSLHESKAPFWPAYLLAWTSAAVLDATLLCFSIFSLPSQNLPLDGGRIGQLTVHAIRVAILLAVAGYAFYFAYPIVEEAKIEEQTHLLANEHSSSRNDYDSACSPVCSSILDVGGEDDDDDASDDEDEREIKEMQQKRLEERGGWLSYLRSFAIFLPYLVPRRDRSTQLWLLILGLCMAVGRVLTLMLPRQLGILTESLGHMAGTGSVPWKNIVVWALLQFPISTATLSLEAMASTRLSQYAYQKLTDAAFSHVMTLSMDYHTAKSSGRVAKAIEQGSNLSQVLNSMLNVAPMIVDFAVAIVYLTSSFDVFMGFIVIATAMTHAFVAYKGNKYTIKYERDLVETSRVENEVLYDSITNWPTVAYHNRQPFEQERYSRTVRKALLSQRRYHDGYEWINVTESFVMYAGLIAACSLMATRVATGAAKLSSFVFLVSYWDAIRSPMVSLSWTLREAAAHVIDAEWLYQLLQTKPSVADKDGAHEIRWNGGRVEFRNVSFSYSPDRPIIRDMSFTVKPGQSIALVGETGGGKSTTLKLLYRFYDVTSGSITIDGQDIRDVKLDSLRESLGAVPQDPSVFDQTIMENILYARPGANEADVIEACKAARIHDQIMTFPEAYRTRLGERGVRLSGGELQRMAIARVMLRKPQIVVLDEATSAVDSDTEALVQRAIRELSRGRTVFTVAHRLSTVVSADVILVIDAGRVAEQGTHRELLALGGKYSRLWGMQTDMDNVG</sequence>
<evidence type="ECO:0000259" key="10">
    <source>
        <dbReference type="PROSITE" id="PS50893"/>
    </source>
</evidence>
<dbReference type="SMART" id="SM00382">
    <property type="entry name" value="AAA"/>
    <property type="match status" value="1"/>
</dbReference>
<keyword evidence="7 9" id="KW-0472">Membrane</keyword>
<dbReference type="GO" id="GO:0005524">
    <property type="term" value="F:ATP binding"/>
    <property type="evidence" value="ECO:0007669"/>
    <property type="project" value="UniProtKB-KW"/>
</dbReference>
<dbReference type="CDD" id="cd18583">
    <property type="entry name" value="ABC_6TM_HMT1"/>
    <property type="match status" value="1"/>
</dbReference>
<evidence type="ECO:0000256" key="7">
    <source>
        <dbReference type="ARBA" id="ARBA00023136"/>
    </source>
</evidence>
<feature type="transmembrane region" description="Helical" evidence="9">
    <location>
        <begin position="403"/>
        <end position="424"/>
    </location>
</feature>
<keyword evidence="2" id="KW-0813">Transport</keyword>
<dbReference type="PANTHER" id="PTHR24221:SF503">
    <property type="entry name" value="MITOCHONDRIAL POTASSIUM CHANNEL ATP-BINDING SUBUNIT"/>
    <property type="match status" value="1"/>
</dbReference>
<feature type="transmembrane region" description="Helical" evidence="9">
    <location>
        <begin position="106"/>
        <end position="123"/>
    </location>
</feature>
<dbReference type="Pfam" id="PF00664">
    <property type="entry name" value="ABC_membrane"/>
    <property type="match status" value="1"/>
</dbReference>
<dbReference type="Proteomes" id="UP000076580">
    <property type="component" value="Chromosome 01"/>
</dbReference>
<keyword evidence="6 9" id="KW-1133">Transmembrane helix</keyword>
<dbReference type="InterPro" id="IPR017871">
    <property type="entry name" value="ABC_transporter-like_CS"/>
</dbReference>
<proteinExistence type="inferred from homology"/>
<dbReference type="InterPro" id="IPR003593">
    <property type="entry name" value="AAA+_ATPase"/>
</dbReference>
<reference evidence="12 13" key="1">
    <citation type="journal article" date="2016" name="Sci. Rep.">
        <title>Insights into Adaptations to a Near-Obligate Nematode Endoparasitic Lifestyle from the Finished Genome of Drechmeria coniospora.</title>
        <authorList>
            <person name="Zhang L."/>
            <person name="Zhou Z."/>
            <person name="Guo Q."/>
            <person name="Fokkens L."/>
            <person name="Miskei M."/>
            <person name="Pocsi I."/>
            <person name="Zhang W."/>
            <person name="Chen M."/>
            <person name="Wang L."/>
            <person name="Sun Y."/>
            <person name="Donzelli B.G."/>
            <person name="Gibson D.M."/>
            <person name="Nelson D.R."/>
            <person name="Luo J.G."/>
            <person name="Rep M."/>
            <person name="Liu H."/>
            <person name="Yang S."/>
            <person name="Wang J."/>
            <person name="Krasnoff S.B."/>
            <person name="Xu Y."/>
            <person name="Molnar I."/>
            <person name="Lin M."/>
        </authorList>
    </citation>
    <scope>NUCLEOTIDE SEQUENCE [LARGE SCALE GENOMIC DNA]</scope>
    <source>
        <strain evidence="12 13">ARSEF 6962</strain>
    </source>
</reference>
<dbReference type="PANTHER" id="PTHR24221">
    <property type="entry name" value="ATP-BINDING CASSETTE SUB-FAMILY B"/>
    <property type="match status" value="1"/>
</dbReference>
<keyword evidence="13" id="KW-1185">Reference proteome</keyword>
<protein>
    <recommendedName>
        <fullName evidence="14">Heavy metal tolerance protein</fullName>
    </recommendedName>
</protein>
<keyword evidence="3 9" id="KW-0812">Transmembrane</keyword>
<dbReference type="Gene3D" id="3.40.50.300">
    <property type="entry name" value="P-loop containing nucleotide triphosphate hydrolases"/>
    <property type="match status" value="1"/>
</dbReference>
<keyword evidence="5" id="KW-0067">ATP-binding</keyword>
<dbReference type="EMBL" id="LAYC01000001">
    <property type="protein sequence ID" value="KYK59036.1"/>
    <property type="molecule type" value="Genomic_DNA"/>
</dbReference>
<feature type="transmembrane region" description="Helical" evidence="9">
    <location>
        <begin position="135"/>
        <end position="154"/>
    </location>
</feature>
<dbReference type="STRING" id="98403.A0A151GPK9"/>
<evidence type="ECO:0000256" key="4">
    <source>
        <dbReference type="ARBA" id="ARBA00022741"/>
    </source>
</evidence>
<dbReference type="RefSeq" id="XP_040658388.1">
    <property type="nucleotide sequence ID" value="XM_040797505.1"/>
</dbReference>
<dbReference type="PROSITE" id="PS50929">
    <property type="entry name" value="ABC_TM1F"/>
    <property type="match status" value="1"/>
</dbReference>
<evidence type="ECO:0000256" key="8">
    <source>
        <dbReference type="ARBA" id="ARBA00024363"/>
    </source>
</evidence>
<feature type="transmembrane region" description="Helical" evidence="9">
    <location>
        <begin position="20"/>
        <end position="46"/>
    </location>
</feature>
<keyword evidence="4" id="KW-0547">Nucleotide-binding</keyword>
<dbReference type="InterPro" id="IPR036640">
    <property type="entry name" value="ABC1_TM_sf"/>
</dbReference>
<feature type="transmembrane region" description="Helical" evidence="9">
    <location>
        <begin position="174"/>
        <end position="193"/>
    </location>
</feature>
<name>A0A151GPK9_DRECN</name>
<dbReference type="InterPro" id="IPR027417">
    <property type="entry name" value="P-loop_NTPase"/>
</dbReference>